<gene>
    <name evidence="1" type="ORF">HMPREF0653_01860</name>
</gene>
<dbReference type="Proteomes" id="UP000016660">
    <property type="component" value="Unassembled WGS sequence"/>
</dbReference>
<name>A0ABP2Y826_9BACT</name>
<proteinExistence type="predicted"/>
<evidence type="ECO:0000313" key="1">
    <source>
        <dbReference type="EMBL" id="ERJ75359.1"/>
    </source>
</evidence>
<dbReference type="EMBL" id="AWUY01000173">
    <property type="protein sequence ID" value="ERJ75359.1"/>
    <property type="molecule type" value="Genomic_DNA"/>
</dbReference>
<keyword evidence="2" id="KW-1185">Reference proteome</keyword>
<organism evidence="1 2">
    <name type="scientific">Prevotella disiens JCM 6334 = ATCC 29426</name>
    <dbReference type="NCBI Taxonomy" id="1235811"/>
    <lineage>
        <taxon>Bacteria</taxon>
        <taxon>Pseudomonadati</taxon>
        <taxon>Bacteroidota</taxon>
        <taxon>Bacteroidia</taxon>
        <taxon>Bacteroidales</taxon>
        <taxon>Prevotellaceae</taxon>
        <taxon>Prevotella</taxon>
    </lineage>
</organism>
<reference evidence="1 2" key="1">
    <citation type="submission" date="2013-06" db="EMBL/GenBank/DDBJ databases">
        <authorList>
            <person name="Weinstock G."/>
            <person name="Sodergren E."/>
            <person name="Lobos E.A."/>
            <person name="Fulton L."/>
            <person name="Fulton R."/>
            <person name="Courtney L."/>
            <person name="Fronick C."/>
            <person name="O'Laughlin M."/>
            <person name="Godfrey J."/>
            <person name="Wilson R.M."/>
            <person name="Miner T."/>
            <person name="Farmer C."/>
            <person name="Delehaunty K."/>
            <person name="Cordes M."/>
            <person name="Minx P."/>
            <person name="Tomlinson C."/>
            <person name="Chen J."/>
            <person name="Wollam A."/>
            <person name="Pepin K.H."/>
            <person name="Bhonagiri V."/>
            <person name="Zhang X."/>
            <person name="Warren W."/>
            <person name="Mitreva M."/>
            <person name="Mardis E.R."/>
            <person name="Wilson R.K."/>
        </authorList>
    </citation>
    <scope>NUCLEOTIDE SEQUENCE [LARGE SCALE GENOMIC DNA]</scope>
    <source>
        <strain evidence="1 2">ATCC 29426</strain>
    </source>
</reference>
<protein>
    <submittedName>
        <fullName evidence="1">Uncharacterized protein</fullName>
    </submittedName>
</protein>
<comment type="caution">
    <text evidence="1">The sequence shown here is derived from an EMBL/GenBank/DDBJ whole genome shotgun (WGS) entry which is preliminary data.</text>
</comment>
<evidence type="ECO:0000313" key="2">
    <source>
        <dbReference type="Proteomes" id="UP000016660"/>
    </source>
</evidence>
<accession>A0ABP2Y826</accession>
<sequence>MPVLQLKTGSFALQTIDSFMSNFLFANITSIFHCSSSIIDIINQLPPATAPQNGNVAAQDTHELSENIDQEGNVQPNANRVAELQAKLFGEKIYGEAQEEMDNFIADSISKYSKAKKSQGKSKEEEMIDNVNSRLTSVLLSYADKEATNLEEGLTKQNKKKAEIHIRKAINEEIEPFEQ</sequence>